<dbReference type="Proteomes" id="UP001302806">
    <property type="component" value="Chromosome"/>
</dbReference>
<reference evidence="1 2" key="1">
    <citation type="submission" date="2023-09" db="EMBL/GenBank/DDBJ databases">
        <title>Thalassobella suaedae gen. nov., sp. nov., a marine bacterium of the family Flavobacteriaceae isolated from a halophyte Suaeda japonica.</title>
        <authorList>
            <person name="Lee S.Y."/>
            <person name="Hwang C.Y."/>
        </authorList>
    </citation>
    <scope>NUCLEOTIDE SEQUENCE [LARGE SCALE GENOMIC DNA]</scope>
    <source>
        <strain evidence="1 2">HL-DH14</strain>
    </source>
</reference>
<name>A0ABY9XY48_9FLAO</name>
<protein>
    <submittedName>
        <fullName evidence="1">DUF4998 domain-containing protein</fullName>
    </submittedName>
</protein>
<evidence type="ECO:0000313" key="1">
    <source>
        <dbReference type="EMBL" id="WNH10726.1"/>
    </source>
</evidence>
<proteinExistence type="predicted"/>
<dbReference type="Pfam" id="PF16389">
    <property type="entry name" value="DUF4998"/>
    <property type="match status" value="1"/>
</dbReference>
<organism evidence="1 2">
    <name type="scientific">Thalassobellus suaedae</name>
    <dbReference type="NCBI Taxonomy" id="3074124"/>
    <lineage>
        <taxon>Bacteria</taxon>
        <taxon>Pseudomonadati</taxon>
        <taxon>Bacteroidota</taxon>
        <taxon>Flavobacteriia</taxon>
        <taxon>Flavobacteriales</taxon>
        <taxon>Flavobacteriaceae</taxon>
        <taxon>Thalassobellus</taxon>
    </lineage>
</organism>
<dbReference type="PROSITE" id="PS51257">
    <property type="entry name" value="PROKAR_LIPOPROTEIN"/>
    <property type="match status" value="1"/>
</dbReference>
<dbReference type="EMBL" id="CP134537">
    <property type="protein sequence ID" value="WNH10726.1"/>
    <property type="molecule type" value="Genomic_DNA"/>
</dbReference>
<sequence>MKNKIKYIIIGILTLGFFACQDQTDIYDEFVKNFSDKNYPGKVLDPISYSGKNRIQLNVLTPGDPAVKELRVFWNFFTDSVSVPITETNKQMEILLNNMPENSYSFVVKTYDGAGNISVPVEVFGTSYGIDYEKIITNRDLIDVTIDDITGKLTLEFGDADISNGAIETLISYTNSSDIEKTVTITVDEDSIIITDYKSGGQFYTVFLPDATSIDTFSTSFDNIFK</sequence>
<evidence type="ECO:0000313" key="2">
    <source>
        <dbReference type="Proteomes" id="UP001302806"/>
    </source>
</evidence>
<gene>
    <name evidence="1" type="ORF">RHP51_08840</name>
</gene>
<dbReference type="RefSeq" id="WP_415866962.1">
    <property type="nucleotide sequence ID" value="NZ_CP134537.1"/>
</dbReference>
<accession>A0ABY9XY48</accession>